<dbReference type="InterPro" id="IPR050109">
    <property type="entry name" value="HTH-type_TetR-like_transc_reg"/>
</dbReference>
<dbReference type="PANTHER" id="PTHR30055">
    <property type="entry name" value="HTH-TYPE TRANSCRIPTIONAL REGULATOR RUTR"/>
    <property type="match status" value="1"/>
</dbReference>
<dbReference type="PANTHER" id="PTHR30055:SF234">
    <property type="entry name" value="HTH-TYPE TRANSCRIPTIONAL REGULATOR BETI"/>
    <property type="match status" value="1"/>
</dbReference>
<evidence type="ECO:0000256" key="2">
    <source>
        <dbReference type="ARBA" id="ARBA00023125"/>
    </source>
</evidence>
<keyword evidence="7" id="KW-1185">Reference proteome</keyword>
<name>A0A387BSB5_9MICO</name>
<dbReference type="InterPro" id="IPR001647">
    <property type="entry name" value="HTH_TetR"/>
</dbReference>
<gene>
    <name evidence="6" type="ORF">D7I44_10655</name>
</gene>
<protein>
    <submittedName>
        <fullName evidence="6">TetR/AcrR family transcriptional regulator</fullName>
    </submittedName>
</protein>
<dbReference type="OrthoDB" id="7505659at2"/>
<dbReference type="Pfam" id="PF00440">
    <property type="entry name" value="TetR_N"/>
    <property type="match status" value="1"/>
</dbReference>
<dbReference type="KEGG" id="gry:D7I44_10655"/>
<dbReference type="RefSeq" id="WP_120789482.1">
    <property type="nucleotide sequence ID" value="NZ_CP032624.1"/>
</dbReference>
<dbReference type="GO" id="GO:0003700">
    <property type="term" value="F:DNA-binding transcription factor activity"/>
    <property type="evidence" value="ECO:0007669"/>
    <property type="project" value="TreeGrafter"/>
</dbReference>
<keyword evidence="3" id="KW-0804">Transcription</keyword>
<keyword evidence="1" id="KW-0805">Transcription regulation</keyword>
<evidence type="ECO:0000313" key="7">
    <source>
        <dbReference type="Proteomes" id="UP000275069"/>
    </source>
</evidence>
<evidence type="ECO:0000259" key="5">
    <source>
        <dbReference type="PROSITE" id="PS50977"/>
    </source>
</evidence>
<dbReference type="SUPFAM" id="SSF46689">
    <property type="entry name" value="Homeodomain-like"/>
    <property type="match status" value="1"/>
</dbReference>
<accession>A0A387BSB5</accession>
<feature type="domain" description="HTH tetR-type" evidence="5">
    <location>
        <begin position="14"/>
        <end position="74"/>
    </location>
</feature>
<reference evidence="6 7" key="1">
    <citation type="submission" date="2018-09" db="EMBL/GenBank/DDBJ databases">
        <title>Genome sequencing of strain 2DFW10M-5.</title>
        <authorList>
            <person name="Heo J."/>
            <person name="Kim S.-J."/>
            <person name="Kwon S.-W."/>
        </authorList>
    </citation>
    <scope>NUCLEOTIDE SEQUENCE [LARGE SCALE GENOMIC DNA]</scope>
    <source>
        <strain evidence="6 7">2DFW10M-5</strain>
    </source>
</reference>
<keyword evidence="2 4" id="KW-0238">DNA-binding</keyword>
<evidence type="ECO:0000256" key="3">
    <source>
        <dbReference type="ARBA" id="ARBA00023163"/>
    </source>
</evidence>
<dbReference type="AlphaFoldDB" id="A0A387BSB5"/>
<evidence type="ECO:0000313" key="6">
    <source>
        <dbReference type="EMBL" id="AYG03950.1"/>
    </source>
</evidence>
<proteinExistence type="predicted"/>
<dbReference type="GO" id="GO:0000976">
    <property type="term" value="F:transcription cis-regulatory region binding"/>
    <property type="evidence" value="ECO:0007669"/>
    <property type="project" value="TreeGrafter"/>
</dbReference>
<dbReference type="Gene3D" id="1.10.357.10">
    <property type="entry name" value="Tetracycline Repressor, domain 2"/>
    <property type="match status" value="1"/>
</dbReference>
<dbReference type="Proteomes" id="UP000275069">
    <property type="component" value="Chromosome"/>
</dbReference>
<dbReference type="InterPro" id="IPR009057">
    <property type="entry name" value="Homeodomain-like_sf"/>
</dbReference>
<sequence>MTASEARGPYAKGLLKREEILRVALAAYDEHAGEGPSMKAIAERVGLSEQGLIHYFGTREALFSAILVERDRAYRETFASSDPIEKLRAAVRLQVQTPGLSRLYVAMAATASDPARTPHQFFSEHFRALSADVAQMLTVRPDAEPSVDAALGDRDTIEFVSRILIAAADGLQLRSLIEEGVDLESDLMRLAELFRALLAGNPPAGASKA</sequence>
<feature type="DNA-binding region" description="H-T-H motif" evidence="4">
    <location>
        <begin position="37"/>
        <end position="56"/>
    </location>
</feature>
<dbReference type="EMBL" id="CP032624">
    <property type="protein sequence ID" value="AYG03950.1"/>
    <property type="molecule type" value="Genomic_DNA"/>
</dbReference>
<organism evidence="6 7">
    <name type="scientific">Gryllotalpicola protaetiae</name>
    <dbReference type="NCBI Taxonomy" id="2419771"/>
    <lineage>
        <taxon>Bacteria</taxon>
        <taxon>Bacillati</taxon>
        <taxon>Actinomycetota</taxon>
        <taxon>Actinomycetes</taxon>
        <taxon>Micrococcales</taxon>
        <taxon>Microbacteriaceae</taxon>
        <taxon>Gryllotalpicola</taxon>
    </lineage>
</organism>
<evidence type="ECO:0000256" key="1">
    <source>
        <dbReference type="ARBA" id="ARBA00023015"/>
    </source>
</evidence>
<evidence type="ECO:0000256" key="4">
    <source>
        <dbReference type="PROSITE-ProRule" id="PRU00335"/>
    </source>
</evidence>
<dbReference type="PROSITE" id="PS50977">
    <property type="entry name" value="HTH_TETR_2"/>
    <property type="match status" value="1"/>
</dbReference>